<dbReference type="NCBIfam" id="TIGR00099">
    <property type="entry name" value="Cof-subfamily"/>
    <property type="match status" value="1"/>
</dbReference>
<dbReference type="GO" id="GO:0005829">
    <property type="term" value="C:cytosol"/>
    <property type="evidence" value="ECO:0007669"/>
    <property type="project" value="TreeGrafter"/>
</dbReference>
<comment type="caution">
    <text evidence="1">The sequence shown here is derived from an EMBL/GenBank/DDBJ whole genome shotgun (WGS) entry which is preliminary data.</text>
</comment>
<dbReference type="Proteomes" id="UP000644875">
    <property type="component" value="Unassembled WGS sequence"/>
</dbReference>
<dbReference type="GO" id="GO:0016791">
    <property type="term" value="F:phosphatase activity"/>
    <property type="evidence" value="ECO:0007669"/>
    <property type="project" value="TreeGrafter"/>
</dbReference>
<protein>
    <submittedName>
        <fullName evidence="1">HAD family phosphatase</fullName>
    </submittedName>
</protein>
<dbReference type="RefSeq" id="WP_199567124.1">
    <property type="nucleotide sequence ID" value="NZ_JAENBP010000001.1"/>
</dbReference>
<keyword evidence="2" id="KW-1185">Reference proteome</keyword>
<evidence type="ECO:0000313" key="2">
    <source>
        <dbReference type="Proteomes" id="UP000644875"/>
    </source>
</evidence>
<organism evidence="1 2">
    <name type="scientific">Streptococcus zalophi</name>
    <dbReference type="NCBI Taxonomy" id="640031"/>
    <lineage>
        <taxon>Bacteria</taxon>
        <taxon>Bacillati</taxon>
        <taxon>Bacillota</taxon>
        <taxon>Bacilli</taxon>
        <taxon>Lactobacillales</taxon>
        <taxon>Streptococcaceae</taxon>
        <taxon>Streptococcus</taxon>
    </lineage>
</organism>
<sequence>MTKIKLLALDLDGTLFNSQKEVPFLNKMAITQAKNKGVKVVITTGRPLRAIGNLLEFLDLKNQEDYSITFNGGLIQKNNGNSLFQKTLRREDVERITEMLLSLGLPVDILSDSKSYTLTAGNHKSLYPTANVLLDFHNIKTLKELPHDIIYNKIVTVFDAEYLDQQLSKIPKRFHEAFEIFKSRDILLEIMPKGVDKGSALAILGEHLGIKKEEMMAIGDEENDLSMLRWVGLPVAMKNASDTVKKEIKRTTSRTNDESGVAEAIEKYILREGKDGII</sequence>
<dbReference type="Gene3D" id="3.30.1240.10">
    <property type="match status" value="1"/>
</dbReference>
<dbReference type="SFLD" id="SFLDS00003">
    <property type="entry name" value="Haloacid_Dehalogenase"/>
    <property type="match status" value="1"/>
</dbReference>
<dbReference type="GO" id="GO:0000287">
    <property type="term" value="F:magnesium ion binding"/>
    <property type="evidence" value="ECO:0007669"/>
    <property type="project" value="TreeGrafter"/>
</dbReference>
<dbReference type="InterPro" id="IPR006379">
    <property type="entry name" value="HAD-SF_hydro_IIB"/>
</dbReference>
<dbReference type="AlphaFoldDB" id="A0A934P900"/>
<proteinExistence type="predicted"/>
<dbReference type="PANTHER" id="PTHR10000:SF8">
    <property type="entry name" value="HAD SUPERFAMILY HYDROLASE-LIKE, TYPE 3"/>
    <property type="match status" value="1"/>
</dbReference>
<evidence type="ECO:0000313" key="1">
    <source>
        <dbReference type="EMBL" id="MBJ8349195.1"/>
    </source>
</evidence>
<dbReference type="SFLD" id="SFLDG01144">
    <property type="entry name" value="C2.B.4:_PGP_Like"/>
    <property type="match status" value="1"/>
</dbReference>
<accession>A0A934P900</accession>
<name>A0A934P900_9STRE</name>
<dbReference type="InterPro" id="IPR000150">
    <property type="entry name" value="Cof"/>
</dbReference>
<gene>
    <name evidence="1" type="ORF">JHK64_00940</name>
</gene>
<dbReference type="SUPFAM" id="SSF56784">
    <property type="entry name" value="HAD-like"/>
    <property type="match status" value="1"/>
</dbReference>
<dbReference type="InterPro" id="IPR023214">
    <property type="entry name" value="HAD_sf"/>
</dbReference>
<dbReference type="Pfam" id="PF08282">
    <property type="entry name" value="Hydrolase_3"/>
    <property type="match status" value="1"/>
</dbReference>
<dbReference type="InterPro" id="IPR036412">
    <property type="entry name" value="HAD-like_sf"/>
</dbReference>
<dbReference type="NCBIfam" id="TIGR01484">
    <property type="entry name" value="HAD-SF-IIB"/>
    <property type="match status" value="1"/>
</dbReference>
<dbReference type="CDD" id="cd07516">
    <property type="entry name" value="HAD_Pase"/>
    <property type="match status" value="1"/>
</dbReference>
<dbReference type="PANTHER" id="PTHR10000">
    <property type="entry name" value="PHOSPHOSERINE PHOSPHATASE"/>
    <property type="match status" value="1"/>
</dbReference>
<dbReference type="SFLD" id="SFLDG01140">
    <property type="entry name" value="C2.B:_Phosphomannomutase_and_P"/>
    <property type="match status" value="1"/>
</dbReference>
<dbReference type="Gene3D" id="3.40.50.1000">
    <property type="entry name" value="HAD superfamily/HAD-like"/>
    <property type="match status" value="1"/>
</dbReference>
<reference evidence="1 2" key="1">
    <citation type="journal article" date="2021" name="Int. J. Syst. Evol. Microbiol.">
        <title>Streptococcus vicugnae sp. nov., isolated from faeces of alpacas (Vicugna pacos) and cattle (Bos taurus), Streptococcus zalophi sp. nov., and Streptococcus pacificus sp. nov., isolated from respiratory tract of California sea lions (Zalophus californianus).</title>
        <authorList>
            <person name="Volokhov D.V."/>
            <person name="Zagorodnyaya T.A."/>
            <person name="Shen Z."/>
            <person name="Blom J."/>
            <person name="Furtak V.A."/>
            <person name="Eisenberg T."/>
            <person name="Fan P."/>
            <person name="Jeong K.C."/>
            <person name="Gao Y."/>
            <person name="Zhang S."/>
            <person name="Amselle M."/>
        </authorList>
    </citation>
    <scope>NUCLEOTIDE SEQUENCE [LARGE SCALE GENOMIC DNA]</scope>
    <source>
        <strain evidence="2">CSL7508-lung</strain>
    </source>
</reference>
<dbReference type="EMBL" id="JAENBP010000001">
    <property type="protein sequence ID" value="MBJ8349195.1"/>
    <property type="molecule type" value="Genomic_DNA"/>
</dbReference>